<dbReference type="SUPFAM" id="SSF53383">
    <property type="entry name" value="PLP-dependent transferases"/>
    <property type="match status" value="1"/>
</dbReference>
<dbReference type="GO" id="GO:0030170">
    <property type="term" value="F:pyridoxal phosphate binding"/>
    <property type="evidence" value="ECO:0007669"/>
    <property type="project" value="InterPro"/>
</dbReference>
<dbReference type="InterPro" id="IPR006311">
    <property type="entry name" value="TAT_signal"/>
</dbReference>
<evidence type="ECO:0000313" key="8">
    <source>
        <dbReference type="Proteomes" id="UP000525623"/>
    </source>
</evidence>
<evidence type="ECO:0000256" key="4">
    <source>
        <dbReference type="ARBA" id="ARBA00022898"/>
    </source>
</evidence>
<comment type="pathway">
    <text evidence="5">Amino-acid biosynthesis.</text>
</comment>
<dbReference type="EMBL" id="JABEQL010000006">
    <property type="protein sequence ID" value="MBB2178788.1"/>
    <property type="molecule type" value="Genomic_DNA"/>
</dbReference>
<dbReference type="AlphaFoldDB" id="A0A7W4JCP9"/>
<keyword evidence="2 7" id="KW-0032">Aminotransferase</keyword>
<keyword evidence="8" id="KW-1185">Reference proteome</keyword>
<evidence type="ECO:0000256" key="5">
    <source>
        <dbReference type="ARBA" id="ARBA00029440"/>
    </source>
</evidence>
<dbReference type="Gene3D" id="3.90.1150.10">
    <property type="entry name" value="Aspartate Aminotransferase, domain 1"/>
    <property type="match status" value="1"/>
</dbReference>
<evidence type="ECO:0000256" key="3">
    <source>
        <dbReference type="ARBA" id="ARBA00022679"/>
    </source>
</evidence>
<keyword evidence="4" id="KW-0663">Pyridoxal phosphate</keyword>
<evidence type="ECO:0000259" key="6">
    <source>
        <dbReference type="Pfam" id="PF00155"/>
    </source>
</evidence>
<dbReference type="InterPro" id="IPR015421">
    <property type="entry name" value="PyrdxlP-dep_Trfase_major"/>
</dbReference>
<feature type="domain" description="Aminotransferase class I/classII large" evidence="6">
    <location>
        <begin position="65"/>
        <end position="390"/>
    </location>
</feature>
<dbReference type="InterPro" id="IPR015422">
    <property type="entry name" value="PyrdxlP-dep_Trfase_small"/>
</dbReference>
<dbReference type="InterPro" id="IPR050106">
    <property type="entry name" value="HistidinolP_aminotransfase"/>
</dbReference>
<dbReference type="GO" id="GO:0008483">
    <property type="term" value="F:transaminase activity"/>
    <property type="evidence" value="ECO:0007669"/>
    <property type="project" value="UniProtKB-KW"/>
</dbReference>
<name>A0A7W4JCP9_9PROT</name>
<evidence type="ECO:0000256" key="1">
    <source>
        <dbReference type="ARBA" id="ARBA00007970"/>
    </source>
</evidence>
<evidence type="ECO:0000313" key="7">
    <source>
        <dbReference type="EMBL" id="MBB2178788.1"/>
    </source>
</evidence>
<dbReference type="InterPro" id="IPR015424">
    <property type="entry name" value="PyrdxlP-dep_Trfase"/>
</dbReference>
<keyword evidence="3 7" id="KW-0808">Transferase</keyword>
<proteinExistence type="inferred from homology"/>
<organism evidence="7 8">
    <name type="scientific">Gluconacetobacter tumulicola</name>
    <dbReference type="NCBI Taxonomy" id="1017177"/>
    <lineage>
        <taxon>Bacteria</taxon>
        <taxon>Pseudomonadati</taxon>
        <taxon>Pseudomonadota</taxon>
        <taxon>Alphaproteobacteria</taxon>
        <taxon>Acetobacterales</taxon>
        <taxon>Acetobacteraceae</taxon>
        <taxon>Gluconacetobacter</taxon>
    </lineage>
</organism>
<dbReference type="PANTHER" id="PTHR43643">
    <property type="entry name" value="HISTIDINOL-PHOSPHATE AMINOTRANSFERASE 2"/>
    <property type="match status" value="1"/>
</dbReference>
<dbReference type="PROSITE" id="PS51318">
    <property type="entry name" value="TAT"/>
    <property type="match status" value="1"/>
</dbReference>
<protein>
    <submittedName>
        <fullName evidence="7">Pyridoxal phosphate-dependent aminotransferase</fullName>
    </submittedName>
</protein>
<sequence>MTTMIPKEGREDLLERGYSRRQFGRIAALLGMPVAAAAALPHLMGQARAVAPAIPEMHRPDKSGMVRIASNECWTGPFPSAAEAGAAVIKEGNRYEPSHLRDNLIDTAAKVEGLPATHILPWPGSSDPLSRVVVTFCSPTRGLVTADPTFEAAWRTGAWLNVKVTKVPLSARNNYAADVRAMLKADPNAGLYYICSPNNPTGTLTPIEDIAWLVDNKPAGAVVVVDEAYLHFAGTKSAAYLVAQNKDVVVLRTFSKLFGMAGLRLGFSFARPDLHARMMRYDGQSQSGTLSIVALAIGASSLAQAENIVARRKEMVAAREETFDYLRKRKIAFIPSNANMFMVNWNQPAHHVKEQYAAQGIDIGRSWPIWPNMSRITVGSADEMKKFCAATDKVFA</sequence>
<dbReference type="PANTHER" id="PTHR43643:SF3">
    <property type="entry name" value="HISTIDINOL-PHOSPHATE AMINOTRANSFERASE"/>
    <property type="match status" value="1"/>
</dbReference>
<reference evidence="7 8" key="1">
    <citation type="submission" date="2020-04" db="EMBL/GenBank/DDBJ databases">
        <title>Description of novel Gluconacetobacter.</title>
        <authorList>
            <person name="Sombolestani A."/>
        </authorList>
    </citation>
    <scope>NUCLEOTIDE SEQUENCE [LARGE SCALE GENOMIC DNA]</scope>
    <source>
        <strain evidence="7 8">LMG 27725</strain>
    </source>
</reference>
<dbReference type="InterPro" id="IPR004839">
    <property type="entry name" value="Aminotransferase_I/II_large"/>
</dbReference>
<accession>A0A7W4JCP9</accession>
<dbReference type="NCBIfam" id="NF006580">
    <property type="entry name" value="PRK09105.1"/>
    <property type="match status" value="1"/>
</dbReference>
<dbReference type="RefSeq" id="WP_182965100.1">
    <property type="nucleotide sequence ID" value="NZ_BAABGC010000075.1"/>
</dbReference>
<gene>
    <name evidence="7" type="ORF">HLH29_06300</name>
</gene>
<dbReference type="CDD" id="cd00609">
    <property type="entry name" value="AAT_like"/>
    <property type="match status" value="1"/>
</dbReference>
<comment type="similarity">
    <text evidence="1">Belongs to the class-II pyridoxal-phosphate-dependent aminotransferase family. Histidinol-phosphate aminotransferase subfamily.</text>
</comment>
<comment type="caution">
    <text evidence="7">The sequence shown here is derived from an EMBL/GenBank/DDBJ whole genome shotgun (WGS) entry which is preliminary data.</text>
</comment>
<dbReference type="Proteomes" id="UP000525623">
    <property type="component" value="Unassembled WGS sequence"/>
</dbReference>
<dbReference type="Gene3D" id="3.40.640.10">
    <property type="entry name" value="Type I PLP-dependent aspartate aminotransferase-like (Major domain)"/>
    <property type="match status" value="1"/>
</dbReference>
<dbReference type="Pfam" id="PF00155">
    <property type="entry name" value="Aminotran_1_2"/>
    <property type="match status" value="1"/>
</dbReference>
<evidence type="ECO:0000256" key="2">
    <source>
        <dbReference type="ARBA" id="ARBA00022576"/>
    </source>
</evidence>